<evidence type="ECO:0000313" key="1">
    <source>
        <dbReference type="EMBL" id="KAF7844392.1"/>
    </source>
</evidence>
<accession>A0A834XFY2</accession>
<reference evidence="1" key="1">
    <citation type="submission" date="2020-09" db="EMBL/GenBank/DDBJ databases">
        <title>Genome-Enabled Discovery of Anthraquinone Biosynthesis in Senna tora.</title>
        <authorList>
            <person name="Kang S.-H."/>
            <person name="Pandey R.P."/>
            <person name="Lee C.-M."/>
            <person name="Sim J.-S."/>
            <person name="Jeong J.-T."/>
            <person name="Choi B.-S."/>
            <person name="Jung M."/>
            <person name="Ginzburg D."/>
            <person name="Zhao K."/>
            <person name="Won S.Y."/>
            <person name="Oh T.-J."/>
            <person name="Yu Y."/>
            <person name="Kim N.-H."/>
            <person name="Lee O.R."/>
            <person name="Lee T.-H."/>
            <person name="Bashyal P."/>
            <person name="Kim T.-S."/>
            <person name="Lee W.-H."/>
            <person name="Kawkins C."/>
            <person name="Kim C.-K."/>
            <person name="Kim J.S."/>
            <person name="Ahn B.O."/>
            <person name="Rhee S.Y."/>
            <person name="Sohng J.K."/>
        </authorList>
    </citation>
    <scope>NUCLEOTIDE SEQUENCE</scope>
    <source>
        <tissue evidence="1">Leaf</tissue>
    </source>
</reference>
<keyword evidence="2" id="KW-1185">Reference proteome</keyword>
<evidence type="ECO:0000313" key="2">
    <source>
        <dbReference type="Proteomes" id="UP000634136"/>
    </source>
</evidence>
<proteinExistence type="predicted"/>
<name>A0A834XFY2_9FABA</name>
<comment type="caution">
    <text evidence="1">The sequence shown here is derived from an EMBL/GenBank/DDBJ whole genome shotgun (WGS) entry which is preliminary data.</text>
</comment>
<dbReference type="AlphaFoldDB" id="A0A834XFY2"/>
<dbReference type="EMBL" id="JAAIUW010000001">
    <property type="protein sequence ID" value="KAF7844392.1"/>
    <property type="molecule type" value="Genomic_DNA"/>
</dbReference>
<sequence length="48" mass="5214">MNKKSTVAHRHSTVAATRESRLCVPVAGWRCWLAAAGMAMGGRKEKCV</sequence>
<protein>
    <submittedName>
        <fullName evidence="1">Uncharacterized protein</fullName>
    </submittedName>
</protein>
<organism evidence="1 2">
    <name type="scientific">Senna tora</name>
    <dbReference type="NCBI Taxonomy" id="362788"/>
    <lineage>
        <taxon>Eukaryota</taxon>
        <taxon>Viridiplantae</taxon>
        <taxon>Streptophyta</taxon>
        <taxon>Embryophyta</taxon>
        <taxon>Tracheophyta</taxon>
        <taxon>Spermatophyta</taxon>
        <taxon>Magnoliopsida</taxon>
        <taxon>eudicotyledons</taxon>
        <taxon>Gunneridae</taxon>
        <taxon>Pentapetalae</taxon>
        <taxon>rosids</taxon>
        <taxon>fabids</taxon>
        <taxon>Fabales</taxon>
        <taxon>Fabaceae</taxon>
        <taxon>Caesalpinioideae</taxon>
        <taxon>Cassia clade</taxon>
        <taxon>Senna</taxon>
    </lineage>
</organism>
<dbReference type="Proteomes" id="UP000634136">
    <property type="component" value="Unassembled WGS sequence"/>
</dbReference>
<gene>
    <name evidence="1" type="ORF">G2W53_001297</name>
</gene>